<dbReference type="Proteomes" id="UP000265520">
    <property type="component" value="Unassembled WGS sequence"/>
</dbReference>
<evidence type="ECO:0000313" key="2">
    <source>
        <dbReference type="Proteomes" id="UP000265520"/>
    </source>
</evidence>
<dbReference type="EMBL" id="LXQA010421294">
    <property type="protein sequence ID" value="MCI50744.1"/>
    <property type="molecule type" value="Genomic_DNA"/>
</dbReference>
<dbReference type="AlphaFoldDB" id="A0A392SRA3"/>
<protein>
    <submittedName>
        <fullName evidence="1">Uncharacterized protein</fullName>
    </submittedName>
</protein>
<name>A0A392SRA3_9FABA</name>
<proteinExistence type="predicted"/>
<evidence type="ECO:0000313" key="1">
    <source>
        <dbReference type="EMBL" id="MCI50744.1"/>
    </source>
</evidence>
<sequence length="33" mass="3373">MVLKPPPNALFCVMVAGRGSGDGVASCRQRSPA</sequence>
<reference evidence="1 2" key="1">
    <citation type="journal article" date="2018" name="Front. Plant Sci.">
        <title>Red Clover (Trifolium pratense) and Zigzag Clover (T. medium) - A Picture of Genomic Similarities and Differences.</title>
        <authorList>
            <person name="Dluhosova J."/>
            <person name="Istvanek J."/>
            <person name="Nedelnik J."/>
            <person name="Repkova J."/>
        </authorList>
    </citation>
    <scope>NUCLEOTIDE SEQUENCE [LARGE SCALE GENOMIC DNA]</scope>
    <source>
        <strain evidence="2">cv. 10/8</strain>
        <tissue evidence="1">Leaf</tissue>
    </source>
</reference>
<keyword evidence="2" id="KW-1185">Reference proteome</keyword>
<accession>A0A392SRA3</accession>
<organism evidence="1 2">
    <name type="scientific">Trifolium medium</name>
    <dbReference type="NCBI Taxonomy" id="97028"/>
    <lineage>
        <taxon>Eukaryota</taxon>
        <taxon>Viridiplantae</taxon>
        <taxon>Streptophyta</taxon>
        <taxon>Embryophyta</taxon>
        <taxon>Tracheophyta</taxon>
        <taxon>Spermatophyta</taxon>
        <taxon>Magnoliopsida</taxon>
        <taxon>eudicotyledons</taxon>
        <taxon>Gunneridae</taxon>
        <taxon>Pentapetalae</taxon>
        <taxon>rosids</taxon>
        <taxon>fabids</taxon>
        <taxon>Fabales</taxon>
        <taxon>Fabaceae</taxon>
        <taxon>Papilionoideae</taxon>
        <taxon>50 kb inversion clade</taxon>
        <taxon>NPAAA clade</taxon>
        <taxon>Hologalegina</taxon>
        <taxon>IRL clade</taxon>
        <taxon>Trifolieae</taxon>
        <taxon>Trifolium</taxon>
    </lineage>
</organism>
<comment type="caution">
    <text evidence="1">The sequence shown here is derived from an EMBL/GenBank/DDBJ whole genome shotgun (WGS) entry which is preliminary data.</text>
</comment>